<keyword evidence="8" id="KW-1185">Reference proteome</keyword>
<feature type="region of interest" description="Disordered" evidence="5">
    <location>
        <begin position="1444"/>
        <end position="1480"/>
    </location>
</feature>
<accession>A0A256A0X1</accession>
<proteinExistence type="predicted"/>
<evidence type="ECO:0000256" key="2">
    <source>
        <dbReference type="ARBA" id="ARBA00022692"/>
    </source>
</evidence>
<feature type="compositionally biased region" description="Basic and acidic residues" evidence="5">
    <location>
        <begin position="1457"/>
        <end position="1480"/>
    </location>
</feature>
<dbReference type="PANTHER" id="PTHR36985:SF1">
    <property type="entry name" value="TRANSLOCATION AND ASSEMBLY MODULE SUBUNIT TAMB"/>
    <property type="match status" value="1"/>
</dbReference>
<evidence type="ECO:0000313" key="8">
    <source>
        <dbReference type="Proteomes" id="UP000216035"/>
    </source>
</evidence>
<evidence type="ECO:0000313" key="7">
    <source>
        <dbReference type="EMBL" id="OYQ47408.1"/>
    </source>
</evidence>
<evidence type="ECO:0000256" key="3">
    <source>
        <dbReference type="ARBA" id="ARBA00022989"/>
    </source>
</evidence>
<keyword evidence="3" id="KW-1133">Transmembrane helix</keyword>
<evidence type="ECO:0000256" key="1">
    <source>
        <dbReference type="ARBA" id="ARBA00004167"/>
    </source>
</evidence>
<dbReference type="Proteomes" id="UP000216035">
    <property type="component" value="Unassembled WGS sequence"/>
</dbReference>
<evidence type="ECO:0000256" key="4">
    <source>
        <dbReference type="ARBA" id="ARBA00023136"/>
    </source>
</evidence>
<dbReference type="GO" id="GO:0005886">
    <property type="term" value="C:plasma membrane"/>
    <property type="evidence" value="ECO:0007669"/>
    <property type="project" value="InterPro"/>
</dbReference>
<reference evidence="7 8" key="1">
    <citation type="submission" date="2017-07" db="EMBL/GenBank/DDBJ databases">
        <title>Flavobacterium cyanobacteriorum sp. nov., isolated from cyanobacterial aggregates in a eutrophic lake.</title>
        <authorList>
            <person name="Cai H."/>
        </authorList>
    </citation>
    <scope>NUCLEOTIDE SEQUENCE [LARGE SCALE GENOMIC DNA]</scope>
    <source>
        <strain evidence="7 8">TH167</strain>
    </source>
</reference>
<gene>
    <name evidence="7" type="ORF">CHX27_03235</name>
</gene>
<dbReference type="PANTHER" id="PTHR36985">
    <property type="entry name" value="TRANSLOCATION AND ASSEMBLY MODULE SUBUNIT TAMB"/>
    <property type="match status" value="1"/>
</dbReference>
<dbReference type="EMBL" id="NOXX01000146">
    <property type="protein sequence ID" value="OYQ47408.1"/>
    <property type="molecule type" value="Genomic_DNA"/>
</dbReference>
<keyword evidence="2" id="KW-0812">Transmembrane</keyword>
<evidence type="ECO:0000259" key="6">
    <source>
        <dbReference type="Pfam" id="PF04357"/>
    </source>
</evidence>
<comment type="subcellular location">
    <subcellularLocation>
        <location evidence="1">Membrane</location>
        <topology evidence="1">Single-pass membrane protein</topology>
    </subcellularLocation>
</comment>
<sequence length="1480" mass="166133">MLTLGIVLSLPVVQTKIGALVTERLNKDFSTDISVEQVAITVFGSVKLKTVLIRDHHKDTLIFANRIQTDILSARELYDGNLIFGDIRINALKFFIKTYKGEKKSNLDVFVDRFETGKPSKSKFLLQAKNAYIQRGRFRIVDANRNVTDVDFTKLEASISNFQIYGPDVQTKINQLSFKDSRGITVEDLRGYLKYGKTQIKLSDFKLLTSHSELAGNASLDFKPGEFADFENKVVLSLPKLRGSVSGKDIKCFYSDLAADNQFELRTDFKGTLNKFTLKNTFLRDSRKTLLSGNLELINSFGDENQKFFMTADLKNFTSDYASLCALIPNVIGKSLPKEVARLGLIQLKGKIGLSRKNLDTNFGMNATAGKLAGKLKINGIDDFQNATYKGTLLFEQFKLGKFIGQSDIGLLSMTAEVDGSGFNSKNVNTSIKGKISNFGYNRYNYRNIVVDGELKSPLYRGSIIANDPNLYMDFDGAIDLSKRTPKYDFHALIDFANLRKLRFTTDSIAVFKGDIKGSFSGTTLDNAVGEIVVNQTSYQNQNDTYLFDAFTLSSAVDEQGVKTIEMNSPEIIAGKVSGKFRFQDVVPMVQNAVGSLYTNYKPFKVKPGQYLKFNLSIYNKIVEIFYPEIKLATNTFLRGSINSDNNDFKFNFTSPNVVINNNELEQIRVIVDNKNPLYNAFIELDSIKTKYYKISDFNLINVTSKDTMRVRTEFKGGKQAQDYYNLNFFHTIDKDNNNVVGIKKSELHFKDYLWFLNESDNEENKVIFDKKLSSFDIRKLSMTHENQRMDLVGIVNDSTYKDLNLSFEEVNLGKIIPTVDSLNINGRLNGAVNIKQNKQIFEPTASISIADLEVNKEKLGQLNVDIEGDNTFKKFNIDASLENENVEAFNAEGYLAFENDQTLMDVDLRLNSFNLAAFSPLGGDVISNIRGKLSGTANVRGVVNKPEVNGRLFLENAGFKIPYLNTDYNFRENSFIDLADGRFLFQNNTLIDTKYKTEGRLNGEIRHKYFTDWRMDLRINANKLLVLDTKDSDDAAYYGTAFINGSASIVGATDALQIDVNAKSEPGTQIKIPINNAEGTGSNNFMHFLTEKEKYNLQKGITGEVSRYKGLELNFDLNITPDAEIEVILDRDTGHGMRAKGNGILLLEINTIGKFRMTGDYQVTEGSYNFKYRGIIDKRFELKKFSSISWEGDPMRARLNLEAVYTAQANPAVLLDNPSVNRRVPVNVGIIITGNLSSPEPDFSITFPTVSSVLRSEIETRLSDRDTRQTQALTLLSTGGFLSPDGVTQSALTQNLFETATGIFDNLFQNSDDKVKVGLDIVSDERTPGQQTDGSIGFNISTQINDRITVNGKVGVPIGGINESALVGNVEVQYRVNEDGTMNLRFFNRENDINYLGEGIGYTQGIGVTYEVNFDTFKEFINKIFKKKLLDRERTTDYLHDSDIETPDYLNFNDGTDDKSNSDSKKERPKGEAIPSKED</sequence>
<keyword evidence="4" id="KW-0472">Membrane</keyword>
<dbReference type="InterPro" id="IPR007452">
    <property type="entry name" value="TamB_C"/>
</dbReference>
<protein>
    <submittedName>
        <fullName evidence="7">DUF490 domain-containing protein</fullName>
    </submittedName>
</protein>
<name>A0A256A0X1_9FLAO</name>
<dbReference type="OrthoDB" id="680700at2"/>
<dbReference type="Pfam" id="PF04357">
    <property type="entry name" value="TamB"/>
    <property type="match status" value="1"/>
</dbReference>
<comment type="caution">
    <text evidence="7">The sequence shown here is derived from an EMBL/GenBank/DDBJ whole genome shotgun (WGS) entry which is preliminary data.</text>
</comment>
<organism evidence="7 8">
    <name type="scientific">Flavobacterium aurantiibacter</name>
    <dbReference type="NCBI Taxonomy" id="2023067"/>
    <lineage>
        <taxon>Bacteria</taxon>
        <taxon>Pseudomonadati</taxon>
        <taxon>Bacteroidota</taxon>
        <taxon>Flavobacteriia</taxon>
        <taxon>Flavobacteriales</taxon>
        <taxon>Flavobacteriaceae</taxon>
        <taxon>Flavobacterium</taxon>
    </lineage>
</organism>
<evidence type="ECO:0000256" key="5">
    <source>
        <dbReference type="SAM" id="MobiDB-lite"/>
    </source>
</evidence>
<dbReference type="GO" id="GO:0009306">
    <property type="term" value="P:protein secretion"/>
    <property type="evidence" value="ECO:0007669"/>
    <property type="project" value="InterPro"/>
</dbReference>
<feature type="domain" description="Translocation and assembly module TamB C-terminal" evidence="6">
    <location>
        <begin position="994"/>
        <end position="1415"/>
    </location>
</feature>